<dbReference type="SMART" id="SM00360">
    <property type="entry name" value="RRM"/>
    <property type="match status" value="1"/>
</dbReference>
<keyword evidence="6" id="KW-0418">Kinase</keyword>
<keyword evidence="1" id="KW-0694">RNA-binding</keyword>
<feature type="domain" description="Protein kinase" evidence="4">
    <location>
        <begin position="776"/>
        <end position="1019"/>
    </location>
</feature>
<feature type="compositionally biased region" description="Basic and acidic residues" evidence="3">
    <location>
        <begin position="1161"/>
        <end position="1171"/>
    </location>
</feature>
<dbReference type="EMBL" id="BMAT01013026">
    <property type="protein sequence ID" value="GFS04062.1"/>
    <property type="molecule type" value="Genomic_DNA"/>
</dbReference>
<sequence>MSTSTTATSSSGKKVNTFDIFVGNLPQDVDQKRVGKVFSKYGEIYNMWIGNSADGTKYSILKYYCEEDTLKAIEETNGLLFEGGKPILVKKALKRQVNSGRKDGEAEQTQVKEEVKATPSFEMGQSLPPRRDNQLKLLVSHVETPIVAWGQKISVENANELANLQEQMAVLCPDLPTITGKPESDKATKYLREMIEGKEIEVFTTARLSDQTGWYGEILLDGVSINEKMLETNFVFRKPGLEQKGFMKNRPQGPGGDGLLNPPTLASEGKGQKPTANERKNVFAVLSTSTSTPAHEQSGEADLSSVNRNGTDKQQSKISKSFAAENGVGKPRGSGLQEGGTAAGRAGNGKTHTSVKSGFSMAGQITGTRKFDSDKDEINTLRWKLKNLQSEYSSLSNKAQENDLSIQIKRVQNLASTVRKLRNQFPLDRETPLDRAISLIQSPGKITVNMVESLPNVLNAIKTYKLAQDEIMKGVETSLLQEKIESRDAIRRELFDRLKITIEELDKVPLQARGKEVQDVFTALTKHYDSFTKLSVPNIPSLQSLLPVFEEWKQKKKGDVIGARGLSNTLAKSFSNMLMKLNSLISLSAEVDEAELSEDFDAVLKSYTKSLQEEISAADAENSSDSGLVGSLVQVLLRELSEEVNSVQHLSNVLVEFASLRDQISPWLYTTPNTEELQAVRAKLKSLKSGLRHKLADKVDAEENQDTDELEEIAKEVQIIRTKIHKALKSEDKLLGEMSQVASTHFPELITSEKDPALSMHQTYKGLVKLSYAPDHFTMTSVGSSSMGMFLSEFDNEQVFIKEHFLSNGNHLDKDEFLSQMTLYSNASSTYLEPVSAAFFAKNNRHAYVQVKKSGDLLSTFVEKSSLSKEEIQSVVKSLCMALQGLNHFNFVHGQLQPELIAVDKDWNAKLLPPDFSLTDADRCRSRYTTSSALDIIAPEMKQTKYPAAPSHSGDVYCMGLLALWMHLPSTQFKDRLDGTIDLSSLPLDRNLSIFLMKVLHPSPQMRPTAENCLRSEYLSLPMAAQQASSIPSPVPFSFNDPNVSTGRNSASPASVLSQGSSDGLVFTENGGGMQMIANTRLPPPVLSDNQVASNGLGSSFVQQQQFQQYQHMQQQQQQQQQQYNLQLQQQLHQKQILQQQQQQAMMQQSHIPQENLPLEPKSDPPKKNDVFEIGTFDPNAYEVVTSPKPEGGVLPDEDSPAPDGDQADSEREMSQPRDGGLEWGAEESAELTLSNTN</sequence>
<dbReference type="SMART" id="SM00220">
    <property type="entry name" value="S_TKc"/>
    <property type="match status" value="1"/>
</dbReference>
<dbReference type="GO" id="GO:0004674">
    <property type="term" value="F:protein serine/threonine kinase activity"/>
    <property type="evidence" value="ECO:0007669"/>
    <property type="project" value="TreeGrafter"/>
</dbReference>
<evidence type="ECO:0000313" key="6">
    <source>
        <dbReference type="EMBL" id="GFS04062.1"/>
    </source>
</evidence>
<dbReference type="GO" id="GO:0044773">
    <property type="term" value="P:mitotic DNA damage checkpoint signaling"/>
    <property type="evidence" value="ECO:0007669"/>
    <property type="project" value="TreeGrafter"/>
</dbReference>
<dbReference type="InterPro" id="IPR035979">
    <property type="entry name" value="RBD_domain_sf"/>
</dbReference>
<dbReference type="GO" id="GO:0003723">
    <property type="term" value="F:RNA binding"/>
    <property type="evidence" value="ECO:0007669"/>
    <property type="project" value="UniProtKB-UniRule"/>
</dbReference>
<feature type="compositionally biased region" description="Polar residues" evidence="3">
    <location>
        <begin position="286"/>
        <end position="295"/>
    </location>
</feature>
<dbReference type="PANTHER" id="PTHR44167:SF24">
    <property type="entry name" value="SERINE_THREONINE-PROTEIN KINASE CHK2"/>
    <property type="match status" value="1"/>
</dbReference>
<keyword evidence="6" id="KW-0808">Transferase</keyword>
<evidence type="ECO:0000256" key="1">
    <source>
        <dbReference type="PROSITE-ProRule" id="PRU00176"/>
    </source>
</evidence>
<dbReference type="GO" id="GO:0005524">
    <property type="term" value="F:ATP binding"/>
    <property type="evidence" value="ECO:0007669"/>
    <property type="project" value="InterPro"/>
</dbReference>
<gene>
    <name evidence="6" type="ORF">ElyMa_006485400</name>
</gene>
<dbReference type="CDD" id="cd00590">
    <property type="entry name" value="RRM_SF"/>
    <property type="match status" value="1"/>
</dbReference>
<dbReference type="Pfam" id="PF00076">
    <property type="entry name" value="RRM_1"/>
    <property type="match status" value="1"/>
</dbReference>
<evidence type="ECO:0000256" key="3">
    <source>
        <dbReference type="SAM" id="MobiDB-lite"/>
    </source>
</evidence>
<dbReference type="SUPFAM" id="SSF54928">
    <property type="entry name" value="RNA-binding domain, RBD"/>
    <property type="match status" value="1"/>
</dbReference>
<reference evidence="6 7" key="1">
    <citation type="journal article" date="2021" name="Elife">
        <title>Chloroplast acquisition without the gene transfer in kleptoplastic sea slugs, Plakobranchus ocellatus.</title>
        <authorList>
            <person name="Maeda T."/>
            <person name="Takahashi S."/>
            <person name="Yoshida T."/>
            <person name="Shimamura S."/>
            <person name="Takaki Y."/>
            <person name="Nagai Y."/>
            <person name="Toyoda A."/>
            <person name="Suzuki Y."/>
            <person name="Arimoto A."/>
            <person name="Ishii H."/>
            <person name="Satoh N."/>
            <person name="Nishiyama T."/>
            <person name="Hasebe M."/>
            <person name="Maruyama T."/>
            <person name="Minagawa J."/>
            <person name="Obokata J."/>
            <person name="Shigenobu S."/>
        </authorList>
    </citation>
    <scope>NUCLEOTIDE SEQUENCE [LARGE SCALE GENOMIC DNA]</scope>
</reference>
<dbReference type="AlphaFoldDB" id="A0AAV4I4Z8"/>
<organism evidence="6 7">
    <name type="scientific">Elysia marginata</name>
    <dbReference type="NCBI Taxonomy" id="1093978"/>
    <lineage>
        <taxon>Eukaryota</taxon>
        <taxon>Metazoa</taxon>
        <taxon>Spiralia</taxon>
        <taxon>Lophotrochozoa</taxon>
        <taxon>Mollusca</taxon>
        <taxon>Gastropoda</taxon>
        <taxon>Heterobranchia</taxon>
        <taxon>Euthyneura</taxon>
        <taxon>Panpulmonata</taxon>
        <taxon>Sacoglossa</taxon>
        <taxon>Placobranchoidea</taxon>
        <taxon>Plakobranchidae</taxon>
        <taxon>Elysia</taxon>
    </lineage>
</organism>
<keyword evidence="7" id="KW-1185">Reference proteome</keyword>
<proteinExistence type="predicted"/>
<evidence type="ECO:0000256" key="2">
    <source>
        <dbReference type="SAM" id="Coils"/>
    </source>
</evidence>
<feature type="region of interest" description="Disordered" evidence="3">
    <location>
        <begin position="1155"/>
        <end position="1238"/>
    </location>
</feature>
<evidence type="ECO:0000313" key="7">
    <source>
        <dbReference type="Proteomes" id="UP000762676"/>
    </source>
</evidence>
<dbReference type="PROSITE" id="PS50011">
    <property type="entry name" value="PROTEIN_KINASE_DOM"/>
    <property type="match status" value="1"/>
</dbReference>
<dbReference type="Proteomes" id="UP000762676">
    <property type="component" value="Unassembled WGS sequence"/>
</dbReference>
<dbReference type="Gene3D" id="3.30.70.330">
    <property type="match status" value="1"/>
</dbReference>
<dbReference type="PANTHER" id="PTHR44167">
    <property type="entry name" value="OVARIAN-SPECIFIC SERINE/THREONINE-PROTEIN KINASE LOK-RELATED"/>
    <property type="match status" value="1"/>
</dbReference>
<feature type="region of interest" description="Disordered" evidence="3">
    <location>
        <begin position="244"/>
        <end position="356"/>
    </location>
</feature>
<feature type="compositionally biased region" description="Gly residues" evidence="3">
    <location>
        <begin position="330"/>
        <end position="342"/>
    </location>
</feature>
<accession>A0AAV4I4Z8</accession>
<dbReference type="InterPro" id="IPR011009">
    <property type="entry name" value="Kinase-like_dom_sf"/>
</dbReference>
<feature type="coiled-coil region" evidence="2">
    <location>
        <begin position="371"/>
        <end position="398"/>
    </location>
</feature>
<dbReference type="InterPro" id="IPR000504">
    <property type="entry name" value="RRM_dom"/>
</dbReference>
<feature type="domain" description="RRM" evidence="5">
    <location>
        <begin position="18"/>
        <end position="94"/>
    </location>
</feature>
<dbReference type="Gene3D" id="1.10.510.10">
    <property type="entry name" value="Transferase(Phosphotransferase) domain 1"/>
    <property type="match status" value="1"/>
</dbReference>
<dbReference type="InterPro" id="IPR000719">
    <property type="entry name" value="Prot_kinase_dom"/>
</dbReference>
<evidence type="ECO:0000259" key="4">
    <source>
        <dbReference type="PROSITE" id="PS50011"/>
    </source>
</evidence>
<dbReference type="SUPFAM" id="SSF56112">
    <property type="entry name" value="Protein kinase-like (PK-like)"/>
    <property type="match status" value="1"/>
</dbReference>
<dbReference type="InterPro" id="IPR012677">
    <property type="entry name" value="Nucleotide-bd_a/b_plait_sf"/>
</dbReference>
<comment type="caution">
    <text evidence="6">The sequence shown here is derived from an EMBL/GenBank/DDBJ whole genome shotgun (WGS) entry which is preliminary data.</text>
</comment>
<evidence type="ECO:0000259" key="5">
    <source>
        <dbReference type="PROSITE" id="PS50102"/>
    </source>
</evidence>
<dbReference type="PROSITE" id="PS50102">
    <property type="entry name" value="RRM"/>
    <property type="match status" value="1"/>
</dbReference>
<keyword evidence="2" id="KW-0175">Coiled coil</keyword>
<protein>
    <submittedName>
        <fullName evidence="6">Serine/threonine-protein kinase 31</fullName>
    </submittedName>
</protein>
<dbReference type="GO" id="GO:0005634">
    <property type="term" value="C:nucleus"/>
    <property type="evidence" value="ECO:0007669"/>
    <property type="project" value="TreeGrafter"/>
</dbReference>
<dbReference type="GO" id="GO:0005737">
    <property type="term" value="C:cytoplasm"/>
    <property type="evidence" value="ECO:0007669"/>
    <property type="project" value="TreeGrafter"/>
</dbReference>
<name>A0AAV4I4Z8_9GAST</name>